<reference evidence="1 2" key="1">
    <citation type="journal article" date="2023" name="Sci. Data">
        <title>Genome assembly of the Korean intertidal mud-creeper Batillaria attramentaria.</title>
        <authorList>
            <person name="Patra A.K."/>
            <person name="Ho P.T."/>
            <person name="Jun S."/>
            <person name="Lee S.J."/>
            <person name="Kim Y."/>
            <person name="Won Y.J."/>
        </authorList>
    </citation>
    <scope>NUCLEOTIDE SEQUENCE [LARGE SCALE GENOMIC DNA]</scope>
    <source>
        <strain evidence="1">Wonlab-2016</strain>
    </source>
</reference>
<sequence length="98" mass="11461">MRRECNMVVAFDACCRALRHYREMTSFYDMHQLRFESLWKTRLRPEESSGAKKWIPHGWRTSVDEIQVIAGFLCKAIIFITASVSRQETVIAASQLHL</sequence>
<accession>A0ABD0JGS6</accession>
<evidence type="ECO:0000313" key="1">
    <source>
        <dbReference type="EMBL" id="KAK7474058.1"/>
    </source>
</evidence>
<proteinExistence type="predicted"/>
<dbReference type="EMBL" id="JACVVK020000448">
    <property type="protein sequence ID" value="KAK7474058.1"/>
    <property type="molecule type" value="Genomic_DNA"/>
</dbReference>
<comment type="caution">
    <text evidence="1">The sequence shown here is derived from an EMBL/GenBank/DDBJ whole genome shotgun (WGS) entry which is preliminary data.</text>
</comment>
<organism evidence="1 2">
    <name type="scientific">Batillaria attramentaria</name>
    <dbReference type="NCBI Taxonomy" id="370345"/>
    <lineage>
        <taxon>Eukaryota</taxon>
        <taxon>Metazoa</taxon>
        <taxon>Spiralia</taxon>
        <taxon>Lophotrochozoa</taxon>
        <taxon>Mollusca</taxon>
        <taxon>Gastropoda</taxon>
        <taxon>Caenogastropoda</taxon>
        <taxon>Sorbeoconcha</taxon>
        <taxon>Cerithioidea</taxon>
        <taxon>Batillariidae</taxon>
        <taxon>Batillaria</taxon>
    </lineage>
</organism>
<keyword evidence="2" id="KW-1185">Reference proteome</keyword>
<name>A0ABD0JGS6_9CAEN</name>
<gene>
    <name evidence="1" type="ORF">BaRGS_00034664</name>
</gene>
<protein>
    <submittedName>
        <fullName evidence="1">Uncharacterized protein</fullName>
    </submittedName>
</protein>
<evidence type="ECO:0000313" key="2">
    <source>
        <dbReference type="Proteomes" id="UP001519460"/>
    </source>
</evidence>
<dbReference type="AlphaFoldDB" id="A0ABD0JGS6"/>
<dbReference type="Proteomes" id="UP001519460">
    <property type="component" value="Unassembled WGS sequence"/>
</dbReference>